<sequence>MEKEKAMSFSQEAWKRNRDLYQATLNLPFNQELSQGILDKDAFCHYVIQDAHYLVAYGRALAVCGAKAYDADGILQFTDAAHGAIVVERSLHEEFMQQFGITSEQFEQTLLTAASHHYTSYLLAVAWSESYPVVLAALLPCFWIYAEVGKDIFEKSVPGNPYQAWVDTYAGEEFNNAVRRVIETIDKVASGCDNYTLEKMHEAYTMSAKLEWLFWDSAYRQRQWAGLERF</sequence>
<keyword evidence="1" id="KW-0378">Hydrolase</keyword>
<dbReference type="EMBL" id="AGAZ01000028">
    <property type="protein sequence ID" value="EGZ49381.1"/>
    <property type="molecule type" value="Genomic_DNA"/>
</dbReference>
<dbReference type="Proteomes" id="UP000005336">
    <property type="component" value="Unassembled WGS sequence"/>
</dbReference>
<feature type="domain" description="Thiaminase-2/PQQC" evidence="2">
    <location>
        <begin position="14"/>
        <end position="220"/>
    </location>
</feature>
<dbReference type="GO" id="GO:0050334">
    <property type="term" value="F:thiaminase activity"/>
    <property type="evidence" value="ECO:0007669"/>
    <property type="project" value="UniProtKB-EC"/>
</dbReference>
<dbReference type="UniPathway" id="UPA00060"/>
<reference evidence="3 4" key="1">
    <citation type="submission" date="2011-06" db="EMBL/GenBank/DDBJ databases">
        <authorList>
            <person name="Muzny D."/>
            <person name="Qin X."/>
            <person name="Deng J."/>
            <person name="Jiang H."/>
            <person name="Liu Y."/>
            <person name="Qu J."/>
            <person name="Song X.-Z."/>
            <person name="Zhang L."/>
            <person name="Thornton R."/>
            <person name="Coyle M."/>
            <person name="Francisco L."/>
            <person name="Jackson L."/>
            <person name="Javaid M."/>
            <person name="Korchina V."/>
            <person name="Kovar C."/>
            <person name="Mata R."/>
            <person name="Mathew T."/>
            <person name="Ngo R."/>
            <person name="Nguyen L."/>
            <person name="Nguyen N."/>
            <person name="Okwuonu G."/>
            <person name="Ongeri F."/>
            <person name="Pham C."/>
            <person name="Simmons D."/>
            <person name="Wilczek-Boney K."/>
            <person name="Hale W."/>
            <person name="Jakkamsetti A."/>
            <person name="Pham P."/>
            <person name="Ruth R."/>
            <person name="San Lucas F."/>
            <person name="Warren J."/>
            <person name="Zhang J."/>
            <person name="Zhao Z."/>
            <person name="Zhou C."/>
            <person name="Zhu D."/>
            <person name="Lee S."/>
            <person name="Bess C."/>
            <person name="Blankenburg K."/>
            <person name="Forbes L."/>
            <person name="Fu Q."/>
            <person name="Gubbala S."/>
            <person name="Hirani K."/>
            <person name="Jayaseelan J.C."/>
            <person name="Lara F."/>
            <person name="Munidasa M."/>
            <person name="Palculict T."/>
            <person name="Patil S."/>
            <person name="Pu L.-L."/>
            <person name="Saada N."/>
            <person name="Tang L."/>
            <person name="Weissenberger G."/>
            <person name="Zhu Y."/>
            <person name="Hemphill L."/>
            <person name="Shang Y."/>
            <person name="Youmans B."/>
            <person name="Ayvaz T."/>
            <person name="Ross M."/>
            <person name="Santibanez J."/>
            <person name="Aqrawi P."/>
            <person name="Gross S."/>
            <person name="Joshi V."/>
            <person name="Fowler G."/>
            <person name="Nazareth L."/>
            <person name="Reid J."/>
            <person name="Worley K."/>
            <person name="Petrosino J."/>
            <person name="Highlander S."/>
            <person name="Gibbs R."/>
        </authorList>
    </citation>
    <scope>NUCLEOTIDE SEQUENCE [LARGE SCALE GENOMIC DNA]</scope>
    <source>
        <strain evidence="3 4">9715</strain>
    </source>
</reference>
<dbReference type="NCBIfam" id="TIGR04306">
    <property type="entry name" value="salvage_TenA"/>
    <property type="match status" value="1"/>
</dbReference>
<keyword evidence="1" id="KW-0784">Thiamine biosynthesis</keyword>
<dbReference type="EC" id="3.5.99.2" evidence="1"/>
<dbReference type="AlphaFoldDB" id="G4CNN3"/>
<dbReference type="GO" id="GO:0005829">
    <property type="term" value="C:cytosol"/>
    <property type="evidence" value="ECO:0007669"/>
    <property type="project" value="TreeGrafter"/>
</dbReference>
<dbReference type="Pfam" id="PF03070">
    <property type="entry name" value="TENA_THI-4"/>
    <property type="match status" value="1"/>
</dbReference>
<evidence type="ECO:0000259" key="2">
    <source>
        <dbReference type="Pfam" id="PF03070"/>
    </source>
</evidence>
<proteinExistence type="inferred from homology"/>
<comment type="caution">
    <text evidence="3">The sequence shown here is derived from an EMBL/GenBank/DDBJ whole genome shotgun (WGS) entry which is preliminary data.</text>
</comment>
<dbReference type="STRING" id="1030841.HMPREF9370_0692"/>
<comment type="catalytic activity">
    <reaction evidence="1">
        <text>thiamine + H2O = 5-(2-hydroxyethyl)-4-methylthiazole + 4-amino-5-hydroxymethyl-2-methylpyrimidine + H(+)</text>
        <dbReference type="Rhea" id="RHEA:17509"/>
        <dbReference type="ChEBI" id="CHEBI:15377"/>
        <dbReference type="ChEBI" id="CHEBI:15378"/>
        <dbReference type="ChEBI" id="CHEBI:16892"/>
        <dbReference type="ChEBI" id="CHEBI:17957"/>
        <dbReference type="ChEBI" id="CHEBI:18385"/>
        <dbReference type="EC" id="3.5.99.2"/>
    </reaction>
</comment>
<dbReference type="GO" id="GO:0009228">
    <property type="term" value="P:thiamine biosynthetic process"/>
    <property type="evidence" value="ECO:0007669"/>
    <property type="project" value="UniProtKB-KW"/>
</dbReference>
<gene>
    <name evidence="3" type="primary">tenA</name>
    <name evidence="3" type="ORF">HMPREF9370_0692</name>
</gene>
<dbReference type="InterPro" id="IPR004305">
    <property type="entry name" value="Thiaminase-2/PQQC"/>
</dbReference>
<evidence type="ECO:0000313" key="4">
    <source>
        <dbReference type="Proteomes" id="UP000005336"/>
    </source>
</evidence>
<dbReference type="PATRIC" id="fig|1030841.3.peg.682"/>
<keyword evidence="4" id="KW-1185">Reference proteome</keyword>
<dbReference type="SUPFAM" id="SSF48613">
    <property type="entry name" value="Heme oxygenase-like"/>
    <property type="match status" value="1"/>
</dbReference>
<comment type="catalytic activity">
    <reaction evidence="1">
        <text>4-amino-5-aminomethyl-2-methylpyrimidine + H2O = 4-amino-5-hydroxymethyl-2-methylpyrimidine + NH4(+)</text>
        <dbReference type="Rhea" id="RHEA:31799"/>
        <dbReference type="ChEBI" id="CHEBI:15377"/>
        <dbReference type="ChEBI" id="CHEBI:16892"/>
        <dbReference type="ChEBI" id="CHEBI:28938"/>
        <dbReference type="ChEBI" id="CHEBI:63416"/>
        <dbReference type="EC" id="3.5.99.2"/>
    </reaction>
</comment>
<comment type="similarity">
    <text evidence="1">Belongs to the TenA family.</text>
</comment>
<comment type="function">
    <text evidence="1">Catalyzes an amino-pyrimidine hydrolysis reaction at the C5' of the pyrimidine moiety of thiamine compounds, a reaction that is part of a thiamine salvage pathway.</text>
</comment>
<protein>
    <recommendedName>
        <fullName evidence="1">Aminopyrimidine aminohydrolase</fullName>
        <ecNumber evidence="1">3.5.99.2</ecNumber>
    </recommendedName>
</protein>
<evidence type="ECO:0000313" key="3">
    <source>
        <dbReference type="EMBL" id="EGZ49381.1"/>
    </source>
</evidence>
<organism evidence="3 4">
    <name type="scientific">Neisseria wadsworthii 9715</name>
    <dbReference type="NCBI Taxonomy" id="1030841"/>
    <lineage>
        <taxon>Bacteria</taxon>
        <taxon>Pseudomonadati</taxon>
        <taxon>Pseudomonadota</taxon>
        <taxon>Betaproteobacteria</taxon>
        <taxon>Neisseriales</taxon>
        <taxon>Neisseriaceae</taxon>
        <taxon>Neisseria</taxon>
    </lineage>
</organism>
<dbReference type="InterPro" id="IPR016084">
    <property type="entry name" value="Haem_Oase-like_multi-hlx"/>
</dbReference>
<dbReference type="InterPro" id="IPR027574">
    <property type="entry name" value="Thiaminase_II"/>
</dbReference>
<dbReference type="PANTHER" id="PTHR43198">
    <property type="entry name" value="BIFUNCTIONAL TH2 PROTEIN"/>
    <property type="match status" value="1"/>
</dbReference>
<dbReference type="InterPro" id="IPR050967">
    <property type="entry name" value="Thiamine_Salvage_TenA"/>
</dbReference>
<dbReference type="GO" id="GO:0009229">
    <property type="term" value="P:thiamine diphosphate biosynthetic process"/>
    <property type="evidence" value="ECO:0007669"/>
    <property type="project" value="UniProtKB-UniPathway"/>
</dbReference>
<evidence type="ECO:0000256" key="1">
    <source>
        <dbReference type="RuleBase" id="RU363093"/>
    </source>
</evidence>
<name>G4CNN3_9NEIS</name>
<dbReference type="CDD" id="cd19365">
    <property type="entry name" value="TenA_C-like"/>
    <property type="match status" value="1"/>
</dbReference>
<dbReference type="PANTHER" id="PTHR43198:SF2">
    <property type="entry name" value="SI:CH1073-67J19.1-RELATED"/>
    <property type="match status" value="1"/>
</dbReference>
<comment type="pathway">
    <text evidence="1">Cofactor biosynthesis; thiamine diphosphate biosynthesis.</text>
</comment>
<accession>G4CNN3</accession>
<dbReference type="HOGENOM" id="CLU_077537_3_2_4"/>
<dbReference type="Gene3D" id="1.20.910.10">
    <property type="entry name" value="Heme oxygenase-like"/>
    <property type="match status" value="1"/>
</dbReference>